<dbReference type="InterPro" id="IPR025495">
    <property type="entry name" value="DUF4386"/>
</dbReference>
<organism evidence="2 3">
    <name type="scientific">Cohnella soli</name>
    <dbReference type="NCBI Taxonomy" id="425005"/>
    <lineage>
        <taxon>Bacteria</taxon>
        <taxon>Bacillati</taxon>
        <taxon>Bacillota</taxon>
        <taxon>Bacilli</taxon>
        <taxon>Bacillales</taxon>
        <taxon>Paenibacillaceae</taxon>
        <taxon>Cohnella</taxon>
    </lineage>
</organism>
<feature type="transmembrane region" description="Helical" evidence="1">
    <location>
        <begin position="190"/>
        <end position="209"/>
    </location>
</feature>
<protein>
    <submittedName>
        <fullName evidence="2">DUF4386 domain-containing protein</fullName>
    </submittedName>
</protein>
<evidence type="ECO:0000256" key="1">
    <source>
        <dbReference type="SAM" id="Phobius"/>
    </source>
</evidence>
<feature type="transmembrane region" description="Helical" evidence="1">
    <location>
        <begin position="91"/>
        <end position="113"/>
    </location>
</feature>
<keyword evidence="1" id="KW-0812">Transmembrane</keyword>
<reference evidence="3" key="1">
    <citation type="journal article" date="2019" name="Int. J. Syst. Evol. Microbiol.">
        <title>The Global Catalogue of Microorganisms (GCM) 10K type strain sequencing project: providing services to taxonomists for standard genome sequencing and annotation.</title>
        <authorList>
            <consortium name="The Broad Institute Genomics Platform"/>
            <consortium name="The Broad Institute Genome Sequencing Center for Infectious Disease"/>
            <person name="Wu L."/>
            <person name="Ma J."/>
        </authorList>
    </citation>
    <scope>NUCLEOTIDE SEQUENCE [LARGE SCALE GENOMIC DNA]</scope>
    <source>
        <strain evidence="3">CGMCC 1.18575</strain>
    </source>
</reference>
<name>A0ABW0I2V9_9BACL</name>
<feature type="transmembrane region" description="Helical" evidence="1">
    <location>
        <begin position="162"/>
        <end position="184"/>
    </location>
</feature>
<keyword evidence="1" id="KW-1133">Transmembrane helix</keyword>
<dbReference type="Proteomes" id="UP001596113">
    <property type="component" value="Unassembled WGS sequence"/>
</dbReference>
<sequence>MNAMARMAGILFLVATGAFMAGNGILDSVLQRPDFLSGLFPDRSRVVAGAVLEFVNAMAVIGIAMLLFPILRKHNEAFALGYFGSRMIESVLLIISLICPIVLIGLSEDYLASGASDRVYFQALGNSAVEIRLIFFNIAMIVLGVGSLLLCFVLYRSKLIPRWLSVIGFIGYAALLASSCLSIAGEDVGSVLFIPGAIFEILFPLWLIIKGVEPGKRATQ</sequence>
<keyword evidence="1" id="KW-0472">Membrane</keyword>
<accession>A0ABW0I2V9</accession>
<feature type="transmembrane region" description="Helical" evidence="1">
    <location>
        <begin position="47"/>
        <end position="71"/>
    </location>
</feature>
<comment type="caution">
    <text evidence="2">The sequence shown here is derived from an EMBL/GenBank/DDBJ whole genome shotgun (WGS) entry which is preliminary data.</text>
</comment>
<dbReference type="EMBL" id="JBHSMI010000068">
    <property type="protein sequence ID" value="MFC5407664.1"/>
    <property type="molecule type" value="Genomic_DNA"/>
</dbReference>
<feature type="transmembrane region" description="Helical" evidence="1">
    <location>
        <begin position="133"/>
        <end position="155"/>
    </location>
</feature>
<evidence type="ECO:0000313" key="2">
    <source>
        <dbReference type="EMBL" id="MFC5407664.1"/>
    </source>
</evidence>
<evidence type="ECO:0000313" key="3">
    <source>
        <dbReference type="Proteomes" id="UP001596113"/>
    </source>
</evidence>
<keyword evidence="3" id="KW-1185">Reference proteome</keyword>
<dbReference type="Pfam" id="PF14329">
    <property type="entry name" value="DUF4386"/>
    <property type="match status" value="1"/>
</dbReference>
<proteinExistence type="predicted"/>
<dbReference type="RefSeq" id="WP_378140559.1">
    <property type="nucleotide sequence ID" value="NZ_JBHSMI010000068.1"/>
</dbReference>
<gene>
    <name evidence="2" type="ORF">ACFPOF_33500</name>
</gene>